<protein>
    <submittedName>
        <fullName evidence="2">Uncharacterized protein</fullName>
    </submittedName>
</protein>
<organism evidence="2 3">
    <name type="scientific">Mucilaginibacter lappiensis</name>
    <dbReference type="NCBI Taxonomy" id="354630"/>
    <lineage>
        <taxon>Bacteria</taxon>
        <taxon>Pseudomonadati</taxon>
        <taxon>Bacteroidota</taxon>
        <taxon>Sphingobacteriia</taxon>
        <taxon>Sphingobacteriales</taxon>
        <taxon>Sphingobacteriaceae</taxon>
        <taxon>Mucilaginibacter</taxon>
    </lineage>
</organism>
<feature type="signal peptide" evidence="1">
    <location>
        <begin position="1"/>
        <end position="22"/>
    </location>
</feature>
<dbReference type="PROSITE" id="PS51257">
    <property type="entry name" value="PROKAR_LIPOPROTEIN"/>
    <property type="match status" value="1"/>
</dbReference>
<proteinExistence type="predicted"/>
<dbReference type="SUPFAM" id="SSF101898">
    <property type="entry name" value="NHL repeat"/>
    <property type="match status" value="1"/>
</dbReference>
<accession>A0A841JN54</accession>
<evidence type="ECO:0000256" key="1">
    <source>
        <dbReference type="SAM" id="SignalP"/>
    </source>
</evidence>
<reference evidence="2 3" key="1">
    <citation type="submission" date="2020-08" db="EMBL/GenBank/DDBJ databases">
        <title>Genomic Encyclopedia of Type Strains, Phase IV (KMG-V): Genome sequencing to study the core and pangenomes of soil and plant-associated prokaryotes.</title>
        <authorList>
            <person name="Whitman W."/>
        </authorList>
    </citation>
    <scope>NUCLEOTIDE SEQUENCE [LARGE SCALE GENOMIC DNA]</scope>
    <source>
        <strain evidence="2 3">MP601</strain>
    </source>
</reference>
<dbReference type="Gene3D" id="2.120.10.30">
    <property type="entry name" value="TolB, C-terminal domain"/>
    <property type="match status" value="1"/>
</dbReference>
<dbReference type="InterPro" id="IPR011042">
    <property type="entry name" value="6-blade_b-propeller_TolB-like"/>
</dbReference>
<evidence type="ECO:0000313" key="3">
    <source>
        <dbReference type="Proteomes" id="UP000548326"/>
    </source>
</evidence>
<evidence type="ECO:0000313" key="2">
    <source>
        <dbReference type="EMBL" id="MBB6130148.1"/>
    </source>
</evidence>
<gene>
    <name evidence="2" type="ORF">HDF22_004287</name>
</gene>
<keyword evidence="1" id="KW-0732">Signal</keyword>
<dbReference type="AlphaFoldDB" id="A0A841JN54"/>
<dbReference type="Proteomes" id="UP000548326">
    <property type="component" value="Unassembled WGS sequence"/>
</dbReference>
<name>A0A841JN54_9SPHI</name>
<sequence length="366" mass="38618">MKKVLILAMTATALLFASCSKKTDNNSEPVTPKPPVETIPTLTVQSFAGGGKQESNDGAGTNAQFYQISKLTSDKAGNVYVLEPVSTTDNHLYFKIRKVTPGGTTSTLFNSGYEEFVNNKPVHKSKIYRILDIASDPNGVLYVLANLIDYSTNPSNSGYYYQEIGVYKFDTSTSGFVKVLISSTTSGDATNIWAAPATVLNNITVDASGNVYGAFITGNSTPGKMNVYKISSGSGTLMASVDGGFPGSLYAQGNGEVYAITTTGIVKISGSQSTSTLYTFQKAIAALPATLSGNQNGTIYSYGDLYGSSKELKGSGFYKVKSDGTGTIGGIITSNPVIWAATADQSGNIYYATHPNGFIIQKVTVN</sequence>
<dbReference type="EMBL" id="JACHCA010000013">
    <property type="protein sequence ID" value="MBB6130148.1"/>
    <property type="molecule type" value="Genomic_DNA"/>
</dbReference>
<feature type="chain" id="PRO_5032985725" evidence="1">
    <location>
        <begin position="23"/>
        <end position="366"/>
    </location>
</feature>
<dbReference type="RefSeq" id="WP_183589048.1">
    <property type="nucleotide sequence ID" value="NZ_JACHCA010000013.1"/>
</dbReference>
<comment type="caution">
    <text evidence="2">The sequence shown here is derived from an EMBL/GenBank/DDBJ whole genome shotgun (WGS) entry which is preliminary data.</text>
</comment>